<dbReference type="AlphaFoldDB" id="A0A564YMU9"/>
<sequence>MMDENPGKLMRYFGEDLQVPDGTIKNVFHQHLEYKSYLPLRRGPMESMEEDPMSSNKIRLRPIKLSKPRIGWIAENFHHQVDKHFHSTKPSPMEAIAGAMEDMNKDHLIKAWDGFRS</sequence>
<gene>
    <name evidence="1" type="ORF">WMSIL1_LOCUS7828</name>
</gene>
<accession>A0A564YMU9</accession>
<dbReference type="EMBL" id="CABIJS010000299">
    <property type="protein sequence ID" value="VUZ48536.1"/>
    <property type="molecule type" value="Genomic_DNA"/>
</dbReference>
<keyword evidence="2" id="KW-1185">Reference proteome</keyword>
<reference evidence="1 2" key="1">
    <citation type="submission" date="2019-07" db="EMBL/GenBank/DDBJ databases">
        <authorList>
            <person name="Jastrzebski P J."/>
            <person name="Paukszto L."/>
            <person name="Jastrzebski P J."/>
        </authorList>
    </citation>
    <scope>NUCLEOTIDE SEQUENCE [LARGE SCALE GENOMIC DNA]</scope>
    <source>
        <strain evidence="1 2">WMS-il1</strain>
    </source>
</reference>
<organism evidence="1 2">
    <name type="scientific">Hymenolepis diminuta</name>
    <name type="common">Rat tapeworm</name>
    <dbReference type="NCBI Taxonomy" id="6216"/>
    <lineage>
        <taxon>Eukaryota</taxon>
        <taxon>Metazoa</taxon>
        <taxon>Spiralia</taxon>
        <taxon>Lophotrochozoa</taxon>
        <taxon>Platyhelminthes</taxon>
        <taxon>Cestoda</taxon>
        <taxon>Eucestoda</taxon>
        <taxon>Cyclophyllidea</taxon>
        <taxon>Hymenolepididae</taxon>
        <taxon>Hymenolepis</taxon>
    </lineage>
</organism>
<proteinExistence type="predicted"/>
<name>A0A564YMU9_HYMDI</name>
<dbReference type="Proteomes" id="UP000321570">
    <property type="component" value="Unassembled WGS sequence"/>
</dbReference>
<evidence type="ECO:0000313" key="2">
    <source>
        <dbReference type="Proteomes" id="UP000321570"/>
    </source>
</evidence>
<evidence type="ECO:0000313" key="1">
    <source>
        <dbReference type="EMBL" id="VUZ48536.1"/>
    </source>
</evidence>
<protein>
    <submittedName>
        <fullName evidence="1">Uncharacterized protein</fullName>
    </submittedName>
</protein>